<proteinExistence type="predicted"/>
<comment type="caution">
    <text evidence="1">The sequence shown here is derived from an EMBL/GenBank/DDBJ whole genome shotgun (WGS) entry which is preliminary data.</text>
</comment>
<accession>A0ABV8KUL2</accession>
<gene>
    <name evidence="1" type="ORF">ACFOX0_28330</name>
</gene>
<name>A0ABV8KUL2_9ACTN</name>
<dbReference type="RefSeq" id="WP_377551721.1">
    <property type="nucleotide sequence ID" value="NZ_JBHSBN010000029.1"/>
</dbReference>
<sequence length="79" mass="9351">MSGRWVPLMRHGWRATVPPLNVDETKVAERKKRMLTEVRAPRRREIRQNTGMSSSRWIRSCHPESAGSFFAVERCRRTR</sequence>
<keyword evidence="2" id="KW-1185">Reference proteome</keyword>
<reference evidence="2" key="1">
    <citation type="journal article" date="2019" name="Int. J. Syst. Evol. Microbiol.">
        <title>The Global Catalogue of Microorganisms (GCM) 10K type strain sequencing project: providing services to taxonomists for standard genome sequencing and annotation.</title>
        <authorList>
            <consortium name="The Broad Institute Genomics Platform"/>
            <consortium name="The Broad Institute Genome Sequencing Center for Infectious Disease"/>
            <person name="Wu L."/>
            <person name="Ma J."/>
        </authorList>
    </citation>
    <scope>NUCLEOTIDE SEQUENCE [LARGE SCALE GENOMIC DNA]</scope>
    <source>
        <strain evidence="2">2902at01</strain>
    </source>
</reference>
<dbReference type="Proteomes" id="UP001595868">
    <property type="component" value="Unassembled WGS sequence"/>
</dbReference>
<evidence type="ECO:0000313" key="2">
    <source>
        <dbReference type="Proteomes" id="UP001595868"/>
    </source>
</evidence>
<evidence type="ECO:0000313" key="1">
    <source>
        <dbReference type="EMBL" id="MFC4109825.1"/>
    </source>
</evidence>
<dbReference type="EMBL" id="JBHSBN010000029">
    <property type="protein sequence ID" value="MFC4109825.1"/>
    <property type="molecule type" value="Genomic_DNA"/>
</dbReference>
<organism evidence="1 2">
    <name type="scientific">Micromonospora zhanjiangensis</name>
    <dbReference type="NCBI Taxonomy" id="1522057"/>
    <lineage>
        <taxon>Bacteria</taxon>
        <taxon>Bacillati</taxon>
        <taxon>Actinomycetota</taxon>
        <taxon>Actinomycetes</taxon>
        <taxon>Micromonosporales</taxon>
        <taxon>Micromonosporaceae</taxon>
        <taxon>Micromonospora</taxon>
    </lineage>
</organism>
<protein>
    <submittedName>
        <fullName evidence="1">Uncharacterized protein</fullName>
    </submittedName>
</protein>